<dbReference type="SUPFAM" id="SSF53850">
    <property type="entry name" value="Periplasmic binding protein-like II"/>
    <property type="match status" value="1"/>
</dbReference>
<evidence type="ECO:0000313" key="3">
    <source>
        <dbReference type="Proteomes" id="UP000014249"/>
    </source>
</evidence>
<dbReference type="Gene3D" id="3.40.190.120">
    <property type="entry name" value="Osmoprotection protein (prox), domain 2"/>
    <property type="match status" value="1"/>
</dbReference>
<evidence type="ECO:0000259" key="1">
    <source>
        <dbReference type="Pfam" id="PF04069"/>
    </source>
</evidence>
<dbReference type="Pfam" id="PF04069">
    <property type="entry name" value="OpuAC"/>
    <property type="match status" value="1"/>
</dbReference>
<name>A0A8E0IE98_LACPA</name>
<evidence type="ECO:0000313" key="2">
    <source>
        <dbReference type="EMBL" id="EPC49973.1"/>
    </source>
</evidence>
<reference evidence="2 3" key="1">
    <citation type="journal article" date="2013" name="PLoS ONE">
        <title>Lactobacillus paracasei comparative genomics: towards species pan-genome definition and exploitation of diversity.</title>
        <authorList>
            <person name="Smokvina T."/>
            <person name="Wels M."/>
            <person name="Polka J."/>
            <person name="Chervaux C."/>
            <person name="Brisse S."/>
            <person name="Boekhorst J."/>
            <person name="van Hylckama Vlieg J.E."/>
            <person name="Siezen R.J."/>
        </authorList>
    </citation>
    <scope>NUCLEOTIDE SEQUENCE [LARGE SCALE GENOMIC DNA]</scope>
    <source>
        <strain evidence="2 3">CNCM I-4270</strain>
    </source>
</reference>
<comment type="caution">
    <text evidence="2">The sequence shown here is derived from an EMBL/GenBank/DDBJ whole genome shotgun (WGS) entry which is preliminary data.</text>
</comment>
<dbReference type="Proteomes" id="UP000014249">
    <property type="component" value="Unassembled WGS sequence"/>
</dbReference>
<dbReference type="AlphaFoldDB" id="A0A8E0IE98"/>
<organism evidence="2 3">
    <name type="scientific">Lacticaseibacillus paracasei subsp. paracasei CNCM I-4270</name>
    <dbReference type="NCBI Taxonomy" id="1256202"/>
    <lineage>
        <taxon>Bacteria</taxon>
        <taxon>Bacillati</taxon>
        <taxon>Bacillota</taxon>
        <taxon>Bacilli</taxon>
        <taxon>Lactobacillales</taxon>
        <taxon>Lactobacillaceae</taxon>
        <taxon>Lacticaseibacillus</taxon>
    </lineage>
</organism>
<feature type="domain" description="ABC-type glycine betaine transport system substrate-binding" evidence="1">
    <location>
        <begin position="28"/>
        <end position="293"/>
    </location>
</feature>
<gene>
    <name evidence="2" type="ORF">Lpp77_16097</name>
</gene>
<sequence length="303" mass="34477">MKRIVAVILMLLILIISFVSNIQSAGNTITVSGGVTSESQILGSLVSEMIEHYTDNKVEFLNNLGTATIDQQAMQRGDLDISATRYTGTDLVTTLGEKTEKDPTKTLRTVQTQFERRFGYYWSDGYGFSNQFTFLVTKETAKKYHLKTVSDLRRVASRLSLGTDQAWYKRAGDGYLAFSKYYGMKFRDVYPMQVGILYDALVNKELDVILGYSTDGRIGSYDLVMLKDDKKFFPPYAASFVLSKDTLQRYPKLKGILNKLSGTIDTKTMQKLNFQADDEMLEPQKVAKEFLEKHKYFEEGEKK</sequence>
<accession>A0A8E0IE98</accession>
<dbReference type="EMBL" id="ANJX01000430">
    <property type="protein sequence ID" value="EPC49973.1"/>
    <property type="molecule type" value="Genomic_DNA"/>
</dbReference>
<dbReference type="Gene3D" id="3.40.190.10">
    <property type="entry name" value="Periplasmic binding protein-like II"/>
    <property type="match status" value="1"/>
</dbReference>
<dbReference type="GO" id="GO:0022857">
    <property type="term" value="F:transmembrane transporter activity"/>
    <property type="evidence" value="ECO:0007669"/>
    <property type="project" value="InterPro"/>
</dbReference>
<dbReference type="GO" id="GO:0043190">
    <property type="term" value="C:ATP-binding cassette (ABC) transporter complex"/>
    <property type="evidence" value="ECO:0007669"/>
    <property type="project" value="InterPro"/>
</dbReference>
<protein>
    <submittedName>
        <fullName evidence="2">Glycine betaine/carnitine/choline transport protein OpuC</fullName>
    </submittedName>
</protein>
<dbReference type="CDD" id="cd13608">
    <property type="entry name" value="PBP2_OpuCC_like"/>
    <property type="match status" value="1"/>
</dbReference>
<dbReference type="InterPro" id="IPR007210">
    <property type="entry name" value="ABC_Gly_betaine_transp_sub-bd"/>
</dbReference>
<proteinExistence type="predicted"/>